<comment type="caution">
    <text evidence="2">The sequence shown here is derived from an EMBL/GenBank/DDBJ whole genome shotgun (WGS) entry which is preliminary data.</text>
</comment>
<dbReference type="AlphaFoldDB" id="A0A6B2R104"/>
<organism evidence="2">
    <name type="scientific">Sheuella amnicola</name>
    <dbReference type="NCBI Taxonomy" id="2707330"/>
    <lineage>
        <taxon>Bacteria</taxon>
        <taxon>Pseudomonadati</taxon>
        <taxon>Pseudomonadota</taxon>
        <taxon>Betaproteobacteria</taxon>
        <taxon>Burkholderiales</taxon>
        <taxon>Alcaligenaceae</taxon>
        <taxon>Sheuella</taxon>
    </lineage>
</organism>
<gene>
    <name evidence="2" type="ORF">G3I67_14530</name>
</gene>
<accession>A0A6B2R104</accession>
<name>A0A6B2R104_9BURK</name>
<dbReference type="PANTHER" id="PTHR46732:SF8">
    <property type="entry name" value="ATP-DEPENDENT PROTEASE LA (LON) DOMAIN PROTEIN"/>
    <property type="match status" value="1"/>
</dbReference>
<proteinExistence type="predicted"/>
<dbReference type="SUPFAM" id="SSF88697">
    <property type="entry name" value="PUA domain-like"/>
    <property type="match status" value="1"/>
</dbReference>
<protein>
    <submittedName>
        <fullName evidence="2">Peptidase S16</fullName>
    </submittedName>
</protein>
<dbReference type="Pfam" id="PF02190">
    <property type="entry name" value="LON_substr_bdg"/>
    <property type="match status" value="1"/>
</dbReference>
<evidence type="ECO:0000313" key="2">
    <source>
        <dbReference type="EMBL" id="NDY84446.1"/>
    </source>
</evidence>
<dbReference type="Gene3D" id="1.10.4060.10">
    <property type="entry name" value="BPP1347 like domain"/>
    <property type="match status" value="1"/>
</dbReference>
<dbReference type="Gene3D" id="2.30.130.40">
    <property type="entry name" value="LON domain-like"/>
    <property type="match status" value="1"/>
</dbReference>
<dbReference type="PROSITE" id="PS51787">
    <property type="entry name" value="LON_N"/>
    <property type="match status" value="1"/>
</dbReference>
<dbReference type="InterPro" id="IPR046336">
    <property type="entry name" value="Lon_prtase_N_sf"/>
</dbReference>
<evidence type="ECO:0000259" key="1">
    <source>
        <dbReference type="PROSITE" id="PS51787"/>
    </source>
</evidence>
<dbReference type="EMBL" id="JAAGRN010000013">
    <property type="protein sequence ID" value="NDY84446.1"/>
    <property type="molecule type" value="Genomic_DNA"/>
</dbReference>
<dbReference type="InterPro" id="IPR015947">
    <property type="entry name" value="PUA-like_sf"/>
</dbReference>
<dbReference type="InterPro" id="IPR003111">
    <property type="entry name" value="Lon_prtase_N"/>
</dbReference>
<reference evidence="2" key="1">
    <citation type="submission" date="2020-02" db="EMBL/GenBank/DDBJ databases">
        <authorList>
            <person name="Chen W.-M."/>
        </authorList>
    </citation>
    <scope>NUCLEOTIDE SEQUENCE</scope>
    <source>
        <strain evidence="2">NBD-18</strain>
    </source>
</reference>
<sequence>MKEFNTSPQKIPLFPLNTVLFPDGLISLKIFEARYLDMIKKCLRDKTEFGVISMIKNPDIDNQSLSFTFANIGTLALIQDFDPIQPALYMTKSLGSQRFKLLKFAQESSGLWMGEVELMENDPLIPIPQEHLGMSKLLGEIISTLQSNDLPSDAIIKKPFRLDDCGWVSNRIAEILQIPLAQKNHLLAQTNPRIRLDLIAEIIEDDDFNKIMMH</sequence>
<feature type="domain" description="Lon N-terminal" evidence="1">
    <location>
        <begin position="8"/>
        <end position="207"/>
    </location>
</feature>
<dbReference type="PANTHER" id="PTHR46732">
    <property type="entry name" value="ATP-DEPENDENT PROTEASE LA (LON) DOMAIN PROTEIN"/>
    <property type="match status" value="1"/>
</dbReference>
<dbReference type="SMART" id="SM00464">
    <property type="entry name" value="LON"/>
    <property type="match status" value="1"/>
</dbReference>